<protein>
    <recommendedName>
        <fullName evidence="4">BTB domain-containing protein</fullName>
    </recommendedName>
</protein>
<dbReference type="EMBL" id="KV417879">
    <property type="protein sequence ID" value="KZP04905.1"/>
    <property type="molecule type" value="Genomic_DNA"/>
</dbReference>
<evidence type="ECO:0008006" key="4">
    <source>
        <dbReference type="Google" id="ProtNLM"/>
    </source>
</evidence>
<dbReference type="OrthoDB" id="2367075at2759"/>
<keyword evidence="3" id="KW-1185">Reference proteome</keyword>
<reference evidence="2 3" key="1">
    <citation type="journal article" date="2016" name="Mol. Biol. Evol.">
        <title>Comparative Genomics of Early-Diverging Mushroom-Forming Fungi Provides Insights into the Origins of Lignocellulose Decay Capabilities.</title>
        <authorList>
            <person name="Nagy L.G."/>
            <person name="Riley R."/>
            <person name="Tritt A."/>
            <person name="Adam C."/>
            <person name="Daum C."/>
            <person name="Floudas D."/>
            <person name="Sun H."/>
            <person name="Yadav J.S."/>
            <person name="Pangilinan J."/>
            <person name="Larsson K.H."/>
            <person name="Matsuura K."/>
            <person name="Barry K."/>
            <person name="Labutti K."/>
            <person name="Kuo R."/>
            <person name="Ohm R.A."/>
            <person name="Bhattacharya S.S."/>
            <person name="Shirouzu T."/>
            <person name="Yoshinaga Y."/>
            <person name="Martin F.M."/>
            <person name="Grigoriev I.V."/>
            <person name="Hibbett D.S."/>
        </authorList>
    </citation>
    <scope>NUCLEOTIDE SEQUENCE [LARGE SCALE GENOMIC DNA]</scope>
    <source>
        <strain evidence="2 3">CBS 109695</strain>
    </source>
</reference>
<organism evidence="2 3">
    <name type="scientific">Athelia psychrophila</name>
    <dbReference type="NCBI Taxonomy" id="1759441"/>
    <lineage>
        <taxon>Eukaryota</taxon>
        <taxon>Fungi</taxon>
        <taxon>Dikarya</taxon>
        <taxon>Basidiomycota</taxon>
        <taxon>Agaricomycotina</taxon>
        <taxon>Agaricomycetes</taxon>
        <taxon>Agaricomycetidae</taxon>
        <taxon>Atheliales</taxon>
        <taxon>Atheliaceae</taxon>
        <taxon>Athelia</taxon>
    </lineage>
</organism>
<sequence length="147" mass="16514">MSSVSSAFSFGDNPGTTPISPQITVQSASQGGVTNFCIQAEQEDWLPESERMGRTAPLRDQHSKSFEAPLAPVEAYPMHERFCFPAENIYFLAQGMLYNVHRYFFERDSSSFVGQGLSKQEPMVLANVSKRNFDLFLSILYPTYVVP</sequence>
<feature type="region of interest" description="Disordered" evidence="1">
    <location>
        <begin position="1"/>
        <end position="23"/>
    </location>
</feature>
<dbReference type="Proteomes" id="UP000076532">
    <property type="component" value="Unassembled WGS sequence"/>
</dbReference>
<dbReference type="AlphaFoldDB" id="A0A167VDX9"/>
<evidence type="ECO:0000256" key="1">
    <source>
        <dbReference type="SAM" id="MobiDB-lite"/>
    </source>
</evidence>
<name>A0A167VDX9_9AGAM</name>
<proteinExistence type="predicted"/>
<accession>A0A167VDX9</accession>
<evidence type="ECO:0000313" key="3">
    <source>
        <dbReference type="Proteomes" id="UP000076532"/>
    </source>
</evidence>
<gene>
    <name evidence="2" type="ORF">FIBSPDRAFT_380794</name>
</gene>
<evidence type="ECO:0000313" key="2">
    <source>
        <dbReference type="EMBL" id="KZP04905.1"/>
    </source>
</evidence>